<proteinExistence type="predicted"/>
<name>A0A4R4KC52_9BACT</name>
<evidence type="ECO:0000313" key="2">
    <source>
        <dbReference type="Proteomes" id="UP000295706"/>
    </source>
</evidence>
<keyword evidence="2" id="KW-1185">Reference proteome</keyword>
<reference evidence="1 2" key="1">
    <citation type="submission" date="2019-02" db="EMBL/GenBank/DDBJ databases">
        <title>Arundinibacter roseus gen. nov., sp. nov., a new member of the family Cytophagaceae.</title>
        <authorList>
            <person name="Szuroczki S."/>
            <person name="Khayer B."/>
            <person name="Sproer C."/>
            <person name="Toumi M."/>
            <person name="Szabo A."/>
            <person name="Felfoldi T."/>
            <person name="Schumann P."/>
            <person name="Toth E."/>
        </authorList>
    </citation>
    <scope>NUCLEOTIDE SEQUENCE [LARGE SCALE GENOMIC DNA]</scope>
    <source>
        <strain evidence="1 2">DMA-k-7a</strain>
    </source>
</reference>
<comment type="caution">
    <text evidence="1">The sequence shown here is derived from an EMBL/GenBank/DDBJ whole genome shotgun (WGS) entry which is preliminary data.</text>
</comment>
<dbReference type="EMBL" id="SMJU01000008">
    <property type="protein sequence ID" value="TDB64031.1"/>
    <property type="molecule type" value="Genomic_DNA"/>
</dbReference>
<dbReference type="AlphaFoldDB" id="A0A4R4KC52"/>
<dbReference type="RefSeq" id="WP_132118633.1">
    <property type="nucleotide sequence ID" value="NZ_SMJU01000008.1"/>
</dbReference>
<organism evidence="1 2">
    <name type="scientific">Arundinibacter roseus</name>
    <dbReference type="NCBI Taxonomy" id="2070510"/>
    <lineage>
        <taxon>Bacteria</taxon>
        <taxon>Pseudomonadati</taxon>
        <taxon>Bacteroidota</taxon>
        <taxon>Cytophagia</taxon>
        <taxon>Cytophagales</taxon>
        <taxon>Spirosomataceae</taxon>
        <taxon>Arundinibacter</taxon>
    </lineage>
</organism>
<evidence type="ECO:0000313" key="1">
    <source>
        <dbReference type="EMBL" id="TDB64031.1"/>
    </source>
</evidence>
<sequence>MESLQLLLVSIREEWQNCLIQTLQSSGYEVKIKVVSSKKQALLACYQSKFELLVTNESLADGACGDLVHVLGYSMPCLIVQEEGTVAGHITEHSCSHALSLPAQQPDLWEGILKEVIRGWENRVATKIAQGEQNQRSLYHKVAARCASELYHSTENRIENALKVLLDIMELSRVYIREAASSTQASAAILHEIVAPGQKNLNTPFGSTYEVLIPRPNGERTYLGVEDSIKERNWQNAEIDLLKAVASLLKETRGGIRRKINMYSELSMSA</sequence>
<dbReference type="OrthoDB" id="931840at2"/>
<gene>
    <name evidence="1" type="ORF">EZE20_13885</name>
</gene>
<protein>
    <submittedName>
        <fullName evidence="1">Uncharacterized protein</fullName>
    </submittedName>
</protein>
<accession>A0A4R4KC52</accession>
<dbReference type="Proteomes" id="UP000295706">
    <property type="component" value="Unassembled WGS sequence"/>
</dbReference>